<dbReference type="InterPro" id="IPR001466">
    <property type="entry name" value="Beta-lactam-related"/>
</dbReference>
<dbReference type="PANTHER" id="PTHR46825:SF14">
    <property type="entry name" value="BETA-LACTAMASE-RELATED DOMAIN-CONTAINING PROTEIN"/>
    <property type="match status" value="1"/>
</dbReference>
<feature type="domain" description="Beta-lactamase-related" evidence="2">
    <location>
        <begin position="2"/>
        <end position="340"/>
    </location>
</feature>
<dbReference type="AlphaFoldDB" id="A0A7C8N146"/>
<dbReference type="Gene3D" id="3.40.710.10">
    <property type="entry name" value="DD-peptidase/beta-lactamase superfamily"/>
    <property type="match status" value="1"/>
</dbReference>
<dbReference type="OrthoDB" id="5946976at2759"/>
<comment type="similarity">
    <text evidence="1">Belongs to the peptidase S12 family.</text>
</comment>
<dbReference type="InParanoid" id="A0A7C8N146"/>
<reference evidence="3 4" key="1">
    <citation type="submission" date="2019-12" db="EMBL/GenBank/DDBJ databases">
        <title>Draft genome sequence of the ascomycete Xylaria multiplex DSM 110363.</title>
        <authorList>
            <person name="Buettner E."/>
            <person name="Kellner H."/>
        </authorList>
    </citation>
    <scope>NUCLEOTIDE SEQUENCE [LARGE SCALE GENOMIC DNA]</scope>
    <source>
        <strain evidence="3 4">DSM 110363</strain>
    </source>
</reference>
<gene>
    <name evidence="3" type="ORF">GQX73_g430</name>
</gene>
<proteinExistence type="inferred from homology"/>
<evidence type="ECO:0000313" key="4">
    <source>
        <dbReference type="Proteomes" id="UP000481858"/>
    </source>
</evidence>
<name>A0A7C8N146_9PEZI</name>
<organism evidence="3 4">
    <name type="scientific">Xylaria multiplex</name>
    <dbReference type="NCBI Taxonomy" id="323545"/>
    <lineage>
        <taxon>Eukaryota</taxon>
        <taxon>Fungi</taxon>
        <taxon>Dikarya</taxon>
        <taxon>Ascomycota</taxon>
        <taxon>Pezizomycotina</taxon>
        <taxon>Sordariomycetes</taxon>
        <taxon>Xylariomycetidae</taxon>
        <taxon>Xylariales</taxon>
        <taxon>Xylariaceae</taxon>
        <taxon>Xylaria</taxon>
    </lineage>
</organism>
<sequence>MRQGRVVLEHNFGLADIDNNIIPTSSTRYPLASLTKAFVAVTIAQLVHEGALDWDVPITSYIPELSFQADPALADSLTLRDLLSHNTGLSRLDALWLGAENEVLIPKNYTLTLCKHLHPVYALRSKWLYNNWMYALAGEVIERVTSMSWGQVLDYKVLRRIGLSQTTVYKSAIPKGSTALPYLVLDDKSLARTGDLSLTDGELMSPAGGIRSTVRDMLSWGNSLIAAFQDDGSPLFSMDAVFSGQSFLKKSATVDELYSLGFVKATTPAQFGIIGFNPGLVNSMPIIGGSPGHQVFYHNGAMPGYNNCFVIIPNLDIVIIVLTNSISQGDTADWAAQALIQAVLDTESTVDIVSFAEQASTKWRTKYARISNILNAQRIPDTDEPSRRDLVGIYYHSTGALYLEVYEDEQGVFMFNINGLQSQAHVLSHYHYDTFVFLPSADERILRGLLHYGTHSWLLSFKKNAQGEVERIIWRLDEQDTTQGEVFIRKIVLED</sequence>
<dbReference type="SUPFAM" id="SSF56601">
    <property type="entry name" value="beta-lactamase/transpeptidase-like"/>
    <property type="match status" value="1"/>
</dbReference>
<dbReference type="InterPro" id="IPR050491">
    <property type="entry name" value="AmpC-like"/>
</dbReference>
<dbReference type="Proteomes" id="UP000481858">
    <property type="component" value="Unassembled WGS sequence"/>
</dbReference>
<accession>A0A7C8N146</accession>
<dbReference type="PANTHER" id="PTHR46825">
    <property type="entry name" value="D-ALANYL-D-ALANINE-CARBOXYPEPTIDASE/ENDOPEPTIDASE AMPH"/>
    <property type="match status" value="1"/>
</dbReference>
<evidence type="ECO:0000256" key="1">
    <source>
        <dbReference type="ARBA" id="ARBA00038215"/>
    </source>
</evidence>
<comment type="caution">
    <text evidence="3">The sequence shown here is derived from an EMBL/GenBank/DDBJ whole genome shotgun (WGS) entry which is preliminary data.</text>
</comment>
<dbReference type="EMBL" id="WUBL01000002">
    <property type="protein sequence ID" value="KAF2973175.1"/>
    <property type="molecule type" value="Genomic_DNA"/>
</dbReference>
<keyword evidence="4" id="KW-1185">Reference proteome</keyword>
<dbReference type="Pfam" id="PF00144">
    <property type="entry name" value="Beta-lactamase"/>
    <property type="match status" value="1"/>
</dbReference>
<dbReference type="InterPro" id="IPR012338">
    <property type="entry name" value="Beta-lactam/transpept-like"/>
</dbReference>
<protein>
    <recommendedName>
        <fullName evidence="2">Beta-lactamase-related domain-containing protein</fullName>
    </recommendedName>
</protein>
<evidence type="ECO:0000313" key="3">
    <source>
        <dbReference type="EMBL" id="KAF2973175.1"/>
    </source>
</evidence>
<evidence type="ECO:0000259" key="2">
    <source>
        <dbReference type="Pfam" id="PF00144"/>
    </source>
</evidence>